<dbReference type="Gene3D" id="1.10.10.10">
    <property type="entry name" value="Winged helix-like DNA-binding domain superfamily/Winged helix DNA-binding domain"/>
    <property type="match status" value="1"/>
</dbReference>
<dbReference type="PANTHER" id="PTHR30346:SF28">
    <property type="entry name" value="HTH-TYPE TRANSCRIPTIONAL REGULATOR CYNR"/>
    <property type="match status" value="1"/>
</dbReference>
<dbReference type="SUPFAM" id="SSF46785">
    <property type="entry name" value="Winged helix' DNA-binding domain"/>
    <property type="match status" value="1"/>
</dbReference>
<dbReference type="InterPro" id="IPR036390">
    <property type="entry name" value="WH_DNA-bd_sf"/>
</dbReference>
<dbReference type="Pfam" id="PF00126">
    <property type="entry name" value="HTH_1"/>
    <property type="match status" value="1"/>
</dbReference>
<dbReference type="PANTHER" id="PTHR30346">
    <property type="entry name" value="TRANSCRIPTIONAL DUAL REGULATOR HCAR-RELATED"/>
    <property type="match status" value="1"/>
</dbReference>
<reference evidence="6" key="1">
    <citation type="submission" date="2010-09" db="EMBL/GenBank/DDBJ databases">
        <title>Complete sequence of chromosome2 of Burkholderia sp. CCGE1003.</title>
        <authorList>
            <consortium name="US DOE Joint Genome Institute"/>
            <person name="Lucas S."/>
            <person name="Copeland A."/>
            <person name="Lapidus A."/>
            <person name="Cheng J.-F."/>
            <person name="Bruce D."/>
            <person name="Goodwin L."/>
            <person name="Pitluck S."/>
            <person name="Daligault H."/>
            <person name="Davenport K."/>
            <person name="Detter J.C."/>
            <person name="Han C."/>
            <person name="Tapia R."/>
            <person name="Land M."/>
            <person name="Hauser L."/>
            <person name="Jeffries C."/>
            <person name="Kyrpides N."/>
            <person name="Ivanova N."/>
            <person name="Ovchinnikova G."/>
            <person name="Martinez-Romero E."/>
            <person name="Rogel M.A."/>
            <person name="Auchtung J."/>
            <person name="Tiedje J.M."/>
            <person name="Woyke T."/>
        </authorList>
    </citation>
    <scope>NUCLEOTIDE SEQUENCE</scope>
    <source>
        <strain evidence="6">CCGE1003</strain>
    </source>
</reference>
<keyword evidence="4" id="KW-0804">Transcription</keyword>
<comment type="similarity">
    <text evidence="1">Belongs to the LysR transcriptional regulatory family.</text>
</comment>
<dbReference type="GO" id="GO:0032993">
    <property type="term" value="C:protein-DNA complex"/>
    <property type="evidence" value="ECO:0007669"/>
    <property type="project" value="TreeGrafter"/>
</dbReference>
<evidence type="ECO:0000256" key="4">
    <source>
        <dbReference type="ARBA" id="ARBA00023163"/>
    </source>
</evidence>
<evidence type="ECO:0000313" key="6">
    <source>
        <dbReference type="EMBL" id="ADN61860.1"/>
    </source>
</evidence>
<dbReference type="AlphaFoldDB" id="E1THZ9"/>
<evidence type="ECO:0000256" key="1">
    <source>
        <dbReference type="ARBA" id="ARBA00009437"/>
    </source>
</evidence>
<sequence length="301" mass="33264">MELRQLRYFVALAETLHFGRAAALLHISQPPLSRQIALLEAELGVVLFDRTRRSVRLSAAGQRFYRDAKTVMATVDQARGHARAADLGEEGTLMAGFMFAAAYSIVPVLTRAYASAFPRVELKLSESIPTTLVADIRSGKADVGIMYPSDSAVELETRTIFSEQLVAVLPDGHRLTTRAAISVSELRDEWFIISPHAASPFIYNTIVEHCRRSGFTPRIRLETNFQQTIVNLVAQRLGVALVHSSMRSTHADNVKFMPLMHAPYVDVALVWSPDTLNPCVARFVDIAAQMGLAGTRRDTTV</sequence>
<dbReference type="InterPro" id="IPR000847">
    <property type="entry name" value="LysR_HTH_N"/>
</dbReference>
<dbReference type="STRING" id="640512.BC1003_5951"/>
<evidence type="ECO:0000256" key="3">
    <source>
        <dbReference type="ARBA" id="ARBA00023125"/>
    </source>
</evidence>
<dbReference type="InterPro" id="IPR005119">
    <property type="entry name" value="LysR_subst-bd"/>
</dbReference>
<dbReference type="GO" id="GO:0003677">
    <property type="term" value="F:DNA binding"/>
    <property type="evidence" value="ECO:0007669"/>
    <property type="project" value="UniProtKB-KW"/>
</dbReference>
<dbReference type="eggNOG" id="COG0583">
    <property type="taxonomic scope" value="Bacteria"/>
</dbReference>
<dbReference type="Pfam" id="PF03466">
    <property type="entry name" value="LysR_substrate"/>
    <property type="match status" value="1"/>
</dbReference>
<keyword evidence="2" id="KW-0805">Transcription regulation</keyword>
<dbReference type="Gene3D" id="3.40.190.10">
    <property type="entry name" value="Periplasmic binding protein-like II"/>
    <property type="match status" value="2"/>
</dbReference>
<dbReference type="HOGENOM" id="CLU_039613_6_4_4"/>
<protein>
    <submittedName>
        <fullName evidence="6">Transcriptional regulator, LysR family</fullName>
    </submittedName>
</protein>
<dbReference type="PRINTS" id="PR00039">
    <property type="entry name" value="HTHLYSR"/>
</dbReference>
<evidence type="ECO:0000256" key="2">
    <source>
        <dbReference type="ARBA" id="ARBA00023015"/>
    </source>
</evidence>
<feature type="domain" description="HTH lysR-type" evidence="5">
    <location>
        <begin position="1"/>
        <end position="58"/>
    </location>
</feature>
<name>E1THZ9_BURSG</name>
<gene>
    <name evidence="6" type="ordered locus">BC1003_5951</name>
</gene>
<organism evidence="6">
    <name type="scientific">Burkholderia sp. (strain CCGE1003)</name>
    <dbReference type="NCBI Taxonomy" id="640512"/>
    <lineage>
        <taxon>Bacteria</taxon>
        <taxon>Pseudomonadati</taxon>
        <taxon>Pseudomonadota</taxon>
        <taxon>Betaproteobacteria</taxon>
        <taxon>Burkholderiales</taxon>
        <taxon>Burkholderiaceae</taxon>
        <taxon>Burkholderia</taxon>
    </lineage>
</organism>
<dbReference type="OrthoDB" id="5292387at2"/>
<dbReference type="InterPro" id="IPR036388">
    <property type="entry name" value="WH-like_DNA-bd_sf"/>
</dbReference>
<accession>E1THZ9</accession>
<dbReference type="CDD" id="cd08414">
    <property type="entry name" value="PBP2_LTTR_aromatics_like"/>
    <property type="match status" value="1"/>
</dbReference>
<keyword evidence="3" id="KW-0238">DNA-binding</keyword>
<evidence type="ECO:0000259" key="5">
    <source>
        <dbReference type="PROSITE" id="PS50931"/>
    </source>
</evidence>
<dbReference type="KEGG" id="bgf:BC1003_5951"/>
<dbReference type="EMBL" id="CP002218">
    <property type="protein sequence ID" value="ADN61860.1"/>
    <property type="molecule type" value="Genomic_DNA"/>
</dbReference>
<dbReference type="PROSITE" id="PS50931">
    <property type="entry name" value="HTH_LYSR"/>
    <property type="match status" value="1"/>
</dbReference>
<dbReference type="FunFam" id="1.10.10.10:FF:000001">
    <property type="entry name" value="LysR family transcriptional regulator"/>
    <property type="match status" value="1"/>
</dbReference>
<proteinExistence type="inferred from homology"/>
<dbReference type="SUPFAM" id="SSF53850">
    <property type="entry name" value="Periplasmic binding protein-like II"/>
    <property type="match status" value="1"/>
</dbReference>
<dbReference type="GO" id="GO:0003700">
    <property type="term" value="F:DNA-binding transcription factor activity"/>
    <property type="evidence" value="ECO:0007669"/>
    <property type="project" value="InterPro"/>
</dbReference>